<keyword evidence="2 4" id="KW-0238">DNA-binding</keyword>
<dbReference type="RefSeq" id="WP_152502475.1">
    <property type="nucleotide sequence ID" value="NZ_CP120863.1"/>
</dbReference>
<dbReference type="Pfam" id="PF00440">
    <property type="entry name" value="TetR_N"/>
    <property type="match status" value="1"/>
</dbReference>
<dbReference type="PANTHER" id="PTHR47506">
    <property type="entry name" value="TRANSCRIPTIONAL REGULATORY PROTEIN"/>
    <property type="match status" value="1"/>
</dbReference>
<dbReference type="SUPFAM" id="SSF48498">
    <property type="entry name" value="Tetracyclin repressor-like, C-terminal domain"/>
    <property type="match status" value="1"/>
</dbReference>
<feature type="DNA-binding region" description="H-T-H motif" evidence="4">
    <location>
        <begin position="27"/>
        <end position="46"/>
    </location>
</feature>
<dbReference type="InterPro" id="IPR009057">
    <property type="entry name" value="Homeodomain-like_sf"/>
</dbReference>
<proteinExistence type="predicted"/>
<organism evidence="6 7">
    <name type="scientific">Roseibium porphyridii</name>
    <dbReference type="NCBI Taxonomy" id="2866279"/>
    <lineage>
        <taxon>Bacteria</taxon>
        <taxon>Pseudomonadati</taxon>
        <taxon>Pseudomonadota</taxon>
        <taxon>Alphaproteobacteria</taxon>
        <taxon>Hyphomicrobiales</taxon>
        <taxon>Stappiaceae</taxon>
        <taxon>Roseibium</taxon>
    </lineage>
</organism>
<name>A0ABY8F4R8_9HYPH</name>
<keyword evidence="3" id="KW-0804">Transcription</keyword>
<dbReference type="Proteomes" id="UP001209803">
    <property type="component" value="Chromosome"/>
</dbReference>
<sequence>MAAIETRRQIIEAADDLFYSAGFGQTSFADIAKAVNISRGNFYYHFKTKDEILDAVIDKRLADRETLLAKWDETADDPVQRIICFIRIVIVNQSKIMAYGCPVGTMTAELAKLDHPSSGRANKIMALFRNWLQRQFDVLGCGEEAEAHALHVLGWSQGVASLAQAFGDDAYVRREVEQITHWLKGVAAATSRISTTN</sequence>
<dbReference type="SUPFAM" id="SSF46689">
    <property type="entry name" value="Homeodomain-like"/>
    <property type="match status" value="1"/>
</dbReference>
<feature type="domain" description="HTH tetR-type" evidence="5">
    <location>
        <begin position="4"/>
        <end position="64"/>
    </location>
</feature>
<evidence type="ECO:0000313" key="6">
    <source>
        <dbReference type="EMBL" id="WFE88265.1"/>
    </source>
</evidence>
<dbReference type="EMBL" id="CP120863">
    <property type="protein sequence ID" value="WFE88265.1"/>
    <property type="molecule type" value="Genomic_DNA"/>
</dbReference>
<evidence type="ECO:0000256" key="2">
    <source>
        <dbReference type="ARBA" id="ARBA00023125"/>
    </source>
</evidence>
<evidence type="ECO:0000256" key="1">
    <source>
        <dbReference type="ARBA" id="ARBA00023015"/>
    </source>
</evidence>
<evidence type="ECO:0000256" key="3">
    <source>
        <dbReference type="ARBA" id="ARBA00023163"/>
    </source>
</evidence>
<evidence type="ECO:0000256" key="4">
    <source>
        <dbReference type="PROSITE-ProRule" id="PRU00335"/>
    </source>
</evidence>
<reference evidence="6 7" key="1">
    <citation type="submission" date="2023-03" db="EMBL/GenBank/DDBJ databases">
        <title>Roseibium porphyridii sp. nov. and Roseibium rhodosorbium sp. nov. isolated from marine algae, Porphyridium cruentum and Rhodosorus marinus, respectively.</title>
        <authorList>
            <person name="Lee M.W."/>
            <person name="Choi B.J."/>
            <person name="Lee J.K."/>
            <person name="Choi D.G."/>
            <person name="Baek J.H."/>
            <person name="Bayburt H."/>
            <person name="Kim J.M."/>
            <person name="Han D.M."/>
            <person name="Kim K.H."/>
            <person name="Jeon C.O."/>
        </authorList>
    </citation>
    <scope>NUCLEOTIDE SEQUENCE [LARGE SCALE GENOMIC DNA]</scope>
    <source>
        <strain evidence="6 7">KMA01</strain>
    </source>
</reference>
<keyword evidence="1" id="KW-0805">Transcription regulation</keyword>
<gene>
    <name evidence="6" type="ORF">K1718_19125</name>
</gene>
<keyword evidence="7" id="KW-1185">Reference proteome</keyword>
<dbReference type="Gene3D" id="1.10.357.10">
    <property type="entry name" value="Tetracycline Repressor, domain 2"/>
    <property type="match status" value="1"/>
</dbReference>
<dbReference type="PRINTS" id="PR00455">
    <property type="entry name" value="HTHTETR"/>
</dbReference>
<dbReference type="PANTHER" id="PTHR47506:SF1">
    <property type="entry name" value="HTH-TYPE TRANSCRIPTIONAL REGULATOR YJDC"/>
    <property type="match status" value="1"/>
</dbReference>
<dbReference type="InterPro" id="IPR001647">
    <property type="entry name" value="HTH_TetR"/>
</dbReference>
<evidence type="ECO:0000259" key="5">
    <source>
        <dbReference type="PROSITE" id="PS50977"/>
    </source>
</evidence>
<protein>
    <submittedName>
        <fullName evidence="6">TetR/AcrR family transcriptional regulator</fullName>
    </submittedName>
</protein>
<dbReference type="InterPro" id="IPR036271">
    <property type="entry name" value="Tet_transcr_reg_TetR-rel_C_sf"/>
</dbReference>
<dbReference type="PROSITE" id="PS50977">
    <property type="entry name" value="HTH_TETR_2"/>
    <property type="match status" value="1"/>
</dbReference>
<evidence type="ECO:0000313" key="7">
    <source>
        <dbReference type="Proteomes" id="UP001209803"/>
    </source>
</evidence>
<accession>A0ABY8F4R8</accession>